<dbReference type="SUPFAM" id="SSF53335">
    <property type="entry name" value="S-adenosyl-L-methionine-dependent methyltransferases"/>
    <property type="match status" value="1"/>
</dbReference>
<protein>
    <submittedName>
        <fullName evidence="2">Methyltransferase domain-containing protein</fullName>
    </submittedName>
</protein>
<name>A0A1G7QKB8_CHIFI</name>
<evidence type="ECO:0000313" key="2">
    <source>
        <dbReference type="EMBL" id="SDF98991.1"/>
    </source>
</evidence>
<evidence type="ECO:0000259" key="1">
    <source>
        <dbReference type="Pfam" id="PF13847"/>
    </source>
</evidence>
<dbReference type="STRING" id="104663.SAMN04488121_10393"/>
<evidence type="ECO:0000313" key="3">
    <source>
        <dbReference type="Proteomes" id="UP000199045"/>
    </source>
</evidence>
<sequence>MNPFTGHNIALGKENTMGDSVMLLGDSNLWKSVKKTVELFYPGSPKENANYSVVDLGCLEGGYSVEFARMGFNTTGIEVRQDNIDKCNYVKQQLGLDNLKFVKDDVRNLKNHGRFDITLCYGLLYHLENPVAYLKTICENTNKLLVLHTHYANEHDFRYSLGALNNLYSPFEKRIKPLYTKRNYKLGRLTTNEGYRGRWYKEWNAGTSENKVSKMLWASHGNDKSFWLLKRDLMKALYAVGFDHVFEQANFIGDLAADNYIEYNDRSMIIAFKK</sequence>
<dbReference type="AlphaFoldDB" id="A0A1G7QKB8"/>
<gene>
    <name evidence="2" type="ORF">SAMN04488121_10393</name>
</gene>
<dbReference type="Proteomes" id="UP000199045">
    <property type="component" value="Unassembled WGS sequence"/>
</dbReference>
<dbReference type="EMBL" id="FNBN01000003">
    <property type="protein sequence ID" value="SDF98991.1"/>
    <property type="molecule type" value="Genomic_DNA"/>
</dbReference>
<feature type="domain" description="Methyltransferase" evidence="1">
    <location>
        <begin position="48"/>
        <end position="153"/>
    </location>
</feature>
<dbReference type="InterPro" id="IPR025714">
    <property type="entry name" value="Methyltranfer_dom"/>
</dbReference>
<reference evidence="2 3" key="1">
    <citation type="submission" date="2016-10" db="EMBL/GenBank/DDBJ databases">
        <authorList>
            <person name="de Groot N.N."/>
        </authorList>
    </citation>
    <scope>NUCLEOTIDE SEQUENCE [LARGE SCALE GENOMIC DNA]</scope>
    <source>
        <strain evidence="2 3">DSM 527</strain>
    </source>
</reference>
<organism evidence="2 3">
    <name type="scientific">Chitinophaga filiformis</name>
    <name type="common">Myxococcus filiformis</name>
    <name type="synonym">Flexibacter filiformis</name>
    <dbReference type="NCBI Taxonomy" id="104663"/>
    <lineage>
        <taxon>Bacteria</taxon>
        <taxon>Pseudomonadati</taxon>
        <taxon>Bacteroidota</taxon>
        <taxon>Chitinophagia</taxon>
        <taxon>Chitinophagales</taxon>
        <taxon>Chitinophagaceae</taxon>
        <taxon>Chitinophaga</taxon>
    </lineage>
</organism>
<dbReference type="Gene3D" id="3.40.50.150">
    <property type="entry name" value="Vaccinia Virus protein VP39"/>
    <property type="match status" value="1"/>
</dbReference>
<keyword evidence="2" id="KW-0489">Methyltransferase</keyword>
<proteinExistence type="predicted"/>
<dbReference type="GO" id="GO:0008168">
    <property type="term" value="F:methyltransferase activity"/>
    <property type="evidence" value="ECO:0007669"/>
    <property type="project" value="UniProtKB-KW"/>
</dbReference>
<dbReference type="OrthoDB" id="9791837at2"/>
<dbReference type="Pfam" id="PF13847">
    <property type="entry name" value="Methyltransf_31"/>
    <property type="match status" value="1"/>
</dbReference>
<dbReference type="CDD" id="cd02440">
    <property type="entry name" value="AdoMet_MTases"/>
    <property type="match status" value="1"/>
</dbReference>
<dbReference type="RefSeq" id="WP_089832368.1">
    <property type="nucleotide sequence ID" value="NZ_FNBN01000003.1"/>
</dbReference>
<dbReference type="InterPro" id="IPR029063">
    <property type="entry name" value="SAM-dependent_MTases_sf"/>
</dbReference>
<keyword evidence="2" id="KW-0808">Transferase</keyword>
<dbReference type="GO" id="GO:0032259">
    <property type="term" value="P:methylation"/>
    <property type="evidence" value="ECO:0007669"/>
    <property type="project" value="UniProtKB-KW"/>
</dbReference>
<accession>A0A1G7QKB8</accession>